<organism evidence="1 2">
    <name type="scientific">Pseudoalteromonas rubra</name>
    <dbReference type="NCBI Taxonomy" id="43658"/>
    <lineage>
        <taxon>Bacteria</taxon>
        <taxon>Pseudomonadati</taxon>
        <taxon>Pseudomonadota</taxon>
        <taxon>Gammaproteobacteria</taxon>
        <taxon>Alteromonadales</taxon>
        <taxon>Pseudoalteromonadaceae</taxon>
        <taxon>Pseudoalteromonas</taxon>
    </lineage>
</organism>
<accession>A0A8T0C6J2</accession>
<dbReference type="Proteomes" id="UP000016480">
    <property type="component" value="Unassembled WGS sequence"/>
</dbReference>
<comment type="caution">
    <text evidence="1">The sequence shown here is derived from an EMBL/GenBank/DDBJ whole genome shotgun (WGS) entry which is preliminary data.</text>
</comment>
<dbReference type="EMBL" id="AHCD03000035">
    <property type="protein sequence ID" value="KAF7786354.1"/>
    <property type="molecule type" value="Genomic_DNA"/>
</dbReference>
<evidence type="ECO:0000313" key="2">
    <source>
        <dbReference type="Proteomes" id="UP000016480"/>
    </source>
</evidence>
<evidence type="ECO:0000313" key="1">
    <source>
        <dbReference type="EMBL" id="KAF7786354.1"/>
    </source>
</evidence>
<sequence length="47" mass="5237">MKSCSPQESQKSCRVTCVREMVVALNSVLRGGTMWEAPIAEIWLLTP</sequence>
<name>A0A8T0C6J2_9GAMM</name>
<dbReference type="AlphaFoldDB" id="A0A8T0C6J2"/>
<protein>
    <submittedName>
        <fullName evidence="1">Uncharacterized protein</fullName>
    </submittedName>
</protein>
<reference evidence="1 2" key="1">
    <citation type="journal article" date="2012" name="J. Bacteriol.">
        <title>Genome sequence of the cycloprodigiosin-producing bacterial strain Pseudoalteromonas rubra ATCC 29570(T).</title>
        <authorList>
            <person name="Xie B.B."/>
            <person name="Shu Y.L."/>
            <person name="Qin Q.L."/>
            <person name="Rong J.C."/>
            <person name="Zhang X.Y."/>
            <person name="Chen X.L."/>
            <person name="Zhou B.C."/>
            <person name="Zhang Y.Z."/>
        </authorList>
    </citation>
    <scope>NUCLEOTIDE SEQUENCE [LARGE SCALE GENOMIC DNA]</scope>
    <source>
        <strain evidence="1 2">DSM 6842</strain>
    </source>
</reference>
<gene>
    <name evidence="1" type="ORF">PRUB_a0890</name>
</gene>
<proteinExistence type="predicted"/>